<dbReference type="InterPro" id="IPR015424">
    <property type="entry name" value="PyrdxlP-dep_Trfase"/>
</dbReference>
<keyword evidence="2" id="KW-0808">Transferase</keyword>
<keyword evidence="3" id="KW-1185">Reference proteome</keyword>
<organism evidence="2 3">
    <name type="scientific">Roseofilum capinflatum BLCC-M114</name>
    <dbReference type="NCBI Taxonomy" id="3022440"/>
    <lineage>
        <taxon>Bacteria</taxon>
        <taxon>Bacillati</taxon>
        <taxon>Cyanobacteriota</taxon>
        <taxon>Cyanophyceae</taxon>
        <taxon>Desertifilales</taxon>
        <taxon>Desertifilaceae</taxon>
        <taxon>Roseofilum</taxon>
        <taxon>Roseofilum capinflatum</taxon>
    </lineage>
</organism>
<dbReference type="InterPro" id="IPR000653">
    <property type="entry name" value="DegT/StrS_aminotransferase"/>
</dbReference>
<dbReference type="EMBL" id="JAQOSO010000092">
    <property type="protein sequence ID" value="MDJ1175892.1"/>
    <property type="molecule type" value="Genomic_DNA"/>
</dbReference>
<dbReference type="RefSeq" id="WP_283768184.1">
    <property type="nucleotide sequence ID" value="NZ_JAQOSO010000092.1"/>
</dbReference>
<dbReference type="Proteomes" id="UP001235849">
    <property type="component" value="Unassembled WGS sequence"/>
</dbReference>
<dbReference type="InterPro" id="IPR015421">
    <property type="entry name" value="PyrdxlP-dep_Trfase_major"/>
</dbReference>
<comment type="similarity">
    <text evidence="1">Belongs to the DegT/DnrJ/EryC1 family.</text>
</comment>
<dbReference type="SUPFAM" id="SSF53383">
    <property type="entry name" value="PLP-dependent transferases"/>
    <property type="match status" value="1"/>
</dbReference>
<evidence type="ECO:0000313" key="2">
    <source>
        <dbReference type="EMBL" id="MDJ1175892.1"/>
    </source>
</evidence>
<protein>
    <submittedName>
        <fullName evidence="2">DegT/DnrJ/EryC1/StrS family aminotransferase</fullName>
    </submittedName>
</protein>
<dbReference type="Gene3D" id="3.40.640.10">
    <property type="entry name" value="Type I PLP-dependent aspartate aminotransferase-like (Major domain)"/>
    <property type="match status" value="1"/>
</dbReference>
<comment type="caution">
    <text evidence="2">The sequence shown here is derived from an EMBL/GenBank/DDBJ whole genome shotgun (WGS) entry which is preliminary data.</text>
</comment>
<sequence length="395" mass="43664">MKTYPRLALDVQWPDLLGGFVAGSESELDLEGAIASYWPTSRSLQVTLSVRTAFDLLLQALAFPPGTQVLMSGVNVRHMVEIVQCHGLVPVPVDLDLDTLTPNLDHLRRLISPQTRLFVIAHLFGSIIPLAPYIALCRQHQIPLVEDCAQAFAGSYYLGDEQADVSLFSFGPIKTCTALGGGVAIVGDETLAGKMREIGDRYPVKGDRWYRQRLIKYCALKAISNPYLYHALVQLIRGLGKDVDGAIGSSARGFRSGELIPQLRHKPPQLLLKVLAHRLKTCPNYQERINRAKSILTQLDRSITWPGSDAAQHSFWVVPIQTPSPKLWMDKLRNSGFDATQGNTSLIPIPTPEGQPLPNSQTLLHNLLYLPISPALPVSEYPRLTQLINSLSHHP</sequence>
<evidence type="ECO:0000313" key="3">
    <source>
        <dbReference type="Proteomes" id="UP001235849"/>
    </source>
</evidence>
<proteinExistence type="inferred from homology"/>
<dbReference type="Pfam" id="PF01041">
    <property type="entry name" value="DegT_DnrJ_EryC1"/>
    <property type="match status" value="1"/>
</dbReference>
<gene>
    <name evidence="2" type="ORF">PMG25_17525</name>
</gene>
<accession>A0ABT7B9Q8</accession>
<reference evidence="2 3" key="1">
    <citation type="submission" date="2023-01" db="EMBL/GenBank/DDBJ databases">
        <title>Novel diversity within Roseofilum (Cyanobacteria; Desertifilaceae) from marine benthic mats with descriptions of four novel species.</title>
        <authorList>
            <person name="Wang Y."/>
            <person name="Berthold D.E."/>
            <person name="Hu J."/>
            <person name="Lefler F.W."/>
            <person name="Laughinghouse H.D. IV."/>
        </authorList>
    </citation>
    <scope>NUCLEOTIDE SEQUENCE [LARGE SCALE GENOMIC DNA]</scope>
    <source>
        <strain evidence="2 3">BLCC-M114</strain>
    </source>
</reference>
<dbReference type="PANTHER" id="PTHR30244">
    <property type="entry name" value="TRANSAMINASE"/>
    <property type="match status" value="1"/>
</dbReference>
<name>A0ABT7B9Q8_9CYAN</name>
<dbReference type="GO" id="GO:0008483">
    <property type="term" value="F:transaminase activity"/>
    <property type="evidence" value="ECO:0007669"/>
    <property type="project" value="UniProtKB-KW"/>
</dbReference>
<keyword evidence="1" id="KW-0663">Pyridoxal phosphate</keyword>
<evidence type="ECO:0000256" key="1">
    <source>
        <dbReference type="RuleBase" id="RU004508"/>
    </source>
</evidence>
<keyword evidence="2" id="KW-0032">Aminotransferase</keyword>
<dbReference type="PANTHER" id="PTHR30244:SF34">
    <property type="entry name" value="DTDP-4-AMINO-4,6-DIDEOXYGALACTOSE TRANSAMINASE"/>
    <property type="match status" value="1"/>
</dbReference>